<reference evidence="3" key="1">
    <citation type="submission" date="2018-04" db="EMBL/GenBank/DDBJ databases">
        <title>Whole genome sequencing of Hypsizygus marmoreus.</title>
        <authorList>
            <person name="Choi I.-G."/>
            <person name="Min B."/>
            <person name="Kim J.-G."/>
            <person name="Kim S."/>
            <person name="Oh Y.-L."/>
            <person name="Kong W.-S."/>
            <person name="Park H."/>
            <person name="Jeong J."/>
            <person name="Song E.-S."/>
        </authorList>
    </citation>
    <scope>NUCLEOTIDE SEQUENCE [LARGE SCALE GENOMIC DNA]</scope>
    <source>
        <strain evidence="3">51987-8</strain>
    </source>
</reference>
<dbReference type="Proteomes" id="UP000076154">
    <property type="component" value="Unassembled WGS sequence"/>
</dbReference>
<feature type="signal peptide" evidence="1">
    <location>
        <begin position="1"/>
        <end position="19"/>
    </location>
</feature>
<dbReference type="EMBL" id="LUEZ02000017">
    <property type="protein sequence ID" value="RDB27190.1"/>
    <property type="molecule type" value="Genomic_DNA"/>
</dbReference>
<dbReference type="SMART" id="SM00458">
    <property type="entry name" value="RICIN"/>
    <property type="match status" value="1"/>
</dbReference>
<evidence type="ECO:0000313" key="3">
    <source>
        <dbReference type="EMBL" id="RDB27190.1"/>
    </source>
</evidence>
<evidence type="ECO:0000313" key="4">
    <source>
        <dbReference type="Proteomes" id="UP000076154"/>
    </source>
</evidence>
<sequence>MLPLLPLTLLSLLLLPAHAVHQYIVTNRCPQQIPLYIAGELQGNLAANGGSVTKTYPGPAGFFYTSANGGNANATGTTRAGFFDDGVYYLVIDPSHFNTGLSITPLNHAPNNGFCVTAACTVGTCTTAFQQPPTRFPPPADTPPDPPVYRCPSSPDYGYIIEFCPGGAFPPLPPPATVSLHPNGNGAKCADVRGAVFADGTAVQIYDCNGTPAQKWVIGRANTKVQLAGTNFCLDAGSTPGNGVGAKIWTCYDNLPAQAWYYTDDNRIALTDQGLCLDLTNGVLTNSNQLQTWQCTDNNNNQVWTT</sequence>
<dbReference type="GO" id="GO:0016798">
    <property type="term" value="F:hydrolase activity, acting on glycosyl bonds"/>
    <property type="evidence" value="ECO:0007669"/>
    <property type="project" value="UniProtKB-KW"/>
</dbReference>
<dbReference type="GO" id="GO:0045493">
    <property type="term" value="P:xylan catabolic process"/>
    <property type="evidence" value="ECO:0007669"/>
    <property type="project" value="UniProtKB-KW"/>
</dbReference>
<dbReference type="InterPro" id="IPR000772">
    <property type="entry name" value="Ricin_B_lectin"/>
</dbReference>
<dbReference type="Pfam" id="PF00652">
    <property type="entry name" value="Ricin_B_lectin"/>
    <property type="match status" value="1"/>
</dbReference>
<dbReference type="InterPro" id="IPR035992">
    <property type="entry name" value="Ricin_B-like_lectins"/>
</dbReference>
<feature type="chain" id="PRO_5016819249" evidence="1">
    <location>
        <begin position="20"/>
        <end position="306"/>
    </location>
</feature>
<evidence type="ECO:0000256" key="1">
    <source>
        <dbReference type="SAM" id="SignalP"/>
    </source>
</evidence>
<comment type="caution">
    <text evidence="3">The sequence shown here is derived from an EMBL/GenBank/DDBJ whole genome shotgun (WGS) entry which is preliminary data.</text>
</comment>
<keyword evidence="1" id="KW-0732">Signal</keyword>
<organism evidence="3 4">
    <name type="scientific">Hypsizygus marmoreus</name>
    <name type="common">White beech mushroom</name>
    <name type="synonym">Agaricus marmoreus</name>
    <dbReference type="NCBI Taxonomy" id="39966"/>
    <lineage>
        <taxon>Eukaryota</taxon>
        <taxon>Fungi</taxon>
        <taxon>Dikarya</taxon>
        <taxon>Basidiomycota</taxon>
        <taxon>Agaricomycotina</taxon>
        <taxon>Agaricomycetes</taxon>
        <taxon>Agaricomycetidae</taxon>
        <taxon>Agaricales</taxon>
        <taxon>Tricholomatineae</taxon>
        <taxon>Lyophyllaceae</taxon>
        <taxon>Hypsizygus</taxon>
    </lineage>
</organism>
<dbReference type="CDD" id="cd00161">
    <property type="entry name" value="beta-trefoil_Ricin-like"/>
    <property type="match status" value="1"/>
</dbReference>
<dbReference type="Gene3D" id="2.80.10.50">
    <property type="match status" value="1"/>
</dbReference>
<protein>
    <submittedName>
        <fullName evidence="3">Endo-1,4-beta-xylanase A</fullName>
    </submittedName>
</protein>
<proteinExistence type="predicted"/>
<name>A0A369K119_HYPMA</name>
<feature type="domain" description="Ricin B lectin" evidence="2">
    <location>
        <begin position="174"/>
        <end position="306"/>
    </location>
</feature>
<evidence type="ECO:0000259" key="2">
    <source>
        <dbReference type="SMART" id="SM00458"/>
    </source>
</evidence>
<keyword evidence="4" id="KW-1185">Reference proteome</keyword>
<dbReference type="InParanoid" id="A0A369K119"/>
<dbReference type="PROSITE" id="PS50231">
    <property type="entry name" value="RICIN_B_LECTIN"/>
    <property type="match status" value="1"/>
</dbReference>
<gene>
    <name evidence="3" type="primary">xlnA_0</name>
    <name evidence="3" type="ORF">Hypma_004413</name>
</gene>
<dbReference type="AlphaFoldDB" id="A0A369K119"/>
<accession>A0A369K119</accession>
<dbReference type="OrthoDB" id="6770063at2759"/>
<dbReference type="SUPFAM" id="SSF50370">
    <property type="entry name" value="Ricin B-like lectins"/>
    <property type="match status" value="1"/>
</dbReference>